<dbReference type="GO" id="GO:0005506">
    <property type="term" value="F:iron ion binding"/>
    <property type="evidence" value="ECO:0007669"/>
    <property type="project" value="InterPro"/>
</dbReference>
<name>A0A9N9DBC1_9GLOM</name>
<proteinExistence type="predicted"/>
<sequence length="236" mass="27403">MSIQNIIESIKSANTIDLFILIFATCISTYIFNFYYKYYTRPNPLPGPFPLPYIGNGHNYSDVKKFYEQCQPKYGDICELMLDRRYIILSRPDHIKKLFAPAQFFMRLPNSPGTVELGMCNHGLFFNENYESWNYNKEFFAKALSTKFIDESIIPINQIYEEMCETDFSAWSHGFTNDVTSILATGKRTYSIASYYNAVSTNKSEFPDALVEDGNNFVKALLKREELKSKKCQKQE</sequence>
<feature type="transmembrane region" description="Helical" evidence="1">
    <location>
        <begin position="18"/>
        <end position="36"/>
    </location>
</feature>
<accession>A0A9N9DBC1</accession>
<keyword evidence="1" id="KW-0472">Membrane</keyword>
<protein>
    <submittedName>
        <fullName evidence="2">2708_t:CDS:1</fullName>
    </submittedName>
</protein>
<keyword evidence="3" id="KW-1185">Reference proteome</keyword>
<evidence type="ECO:0000256" key="1">
    <source>
        <dbReference type="SAM" id="Phobius"/>
    </source>
</evidence>
<keyword evidence="1" id="KW-0812">Transmembrane</keyword>
<dbReference type="InterPro" id="IPR036396">
    <property type="entry name" value="Cyt_P450_sf"/>
</dbReference>
<dbReference type="OrthoDB" id="2347964at2759"/>
<dbReference type="InterPro" id="IPR001128">
    <property type="entry name" value="Cyt_P450"/>
</dbReference>
<dbReference type="GO" id="GO:0016705">
    <property type="term" value="F:oxidoreductase activity, acting on paired donors, with incorporation or reduction of molecular oxygen"/>
    <property type="evidence" value="ECO:0007669"/>
    <property type="project" value="InterPro"/>
</dbReference>
<dbReference type="SUPFAM" id="SSF48264">
    <property type="entry name" value="Cytochrome P450"/>
    <property type="match status" value="1"/>
</dbReference>
<evidence type="ECO:0000313" key="3">
    <source>
        <dbReference type="Proteomes" id="UP000789508"/>
    </source>
</evidence>
<dbReference type="AlphaFoldDB" id="A0A9N9DBC1"/>
<evidence type="ECO:0000313" key="2">
    <source>
        <dbReference type="EMBL" id="CAG8629349.1"/>
    </source>
</evidence>
<comment type="caution">
    <text evidence="2">The sequence shown here is derived from an EMBL/GenBank/DDBJ whole genome shotgun (WGS) entry which is preliminary data.</text>
</comment>
<reference evidence="2" key="1">
    <citation type="submission" date="2021-06" db="EMBL/GenBank/DDBJ databases">
        <authorList>
            <person name="Kallberg Y."/>
            <person name="Tangrot J."/>
            <person name="Rosling A."/>
        </authorList>
    </citation>
    <scope>NUCLEOTIDE SEQUENCE</scope>
    <source>
        <strain evidence="2">FL130A</strain>
    </source>
</reference>
<dbReference type="GO" id="GO:0020037">
    <property type="term" value="F:heme binding"/>
    <property type="evidence" value="ECO:0007669"/>
    <property type="project" value="InterPro"/>
</dbReference>
<gene>
    <name evidence="2" type="ORF">ALEPTO_LOCUS9292</name>
</gene>
<organism evidence="2 3">
    <name type="scientific">Ambispora leptoticha</name>
    <dbReference type="NCBI Taxonomy" id="144679"/>
    <lineage>
        <taxon>Eukaryota</taxon>
        <taxon>Fungi</taxon>
        <taxon>Fungi incertae sedis</taxon>
        <taxon>Mucoromycota</taxon>
        <taxon>Glomeromycotina</taxon>
        <taxon>Glomeromycetes</taxon>
        <taxon>Archaeosporales</taxon>
        <taxon>Ambisporaceae</taxon>
        <taxon>Ambispora</taxon>
    </lineage>
</organism>
<dbReference type="GO" id="GO:0004497">
    <property type="term" value="F:monooxygenase activity"/>
    <property type="evidence" value="ECO:0007669"/>
    <property type="project" value="InterPro"/>
</dbReference>
<dbReference type="Proteomes" id="UP000789508">
    <property type="component" value="Unassembled WGS sequence"/>
</dbReference>
<dbReference type="Pfam" id="PF00067">
    <property type="entry name" value="p450"/>
    <property type="match status" value="1"/>
</dbReference>
<keyword evidence="1" id="KW-1133">Transmembrane helix</keyword>
<dbReference type="Gene3D" id="1.10.630.10">
    <property type="entry name" value="Cytochrome P450"/>
    <property type="match status" value="1"/>
</dbReference>
<dbReference type="EMBL" id="CAJVPS010006863">
    <property type="protein sequence ID" value="CAG8629349.1"/>
    <property type="molecule type" value="Genomic_DNA"/>
</dbReference>